<comment type="function">
    <text evidence="7">Component of the post-replicative DNA mismatch repair system (MMR).</text>
</comment>
<dbReference type="Gene3D" id="3.40.50.300">
    <property type="entry name" value="P-loop containing nucleotide triphosphate hydrolases"/>
    <property type="match status" value="1"/>
</dbReference>
<dbReference type="AlphaFoldDB" id="A0A4T0PIS2"/>
<evidence type="ECO:0000256" key="8">
    <source>
        <dbReference type="SAM" id="MobiDB-lite"/>
    </source>
</evidence>
<feature type="domain" description="DNA mismatch repair proteins mutS family" evidence="9">
    <location>
        <begin position="761"/>
        <end position="777"/>
    </location>
</feature>
<dbReference type="Gene3D" id="3.40.1170.10">
    <property type="entry name" value="DNA repair protein MutS, domain I"/>
    <property type="match status" value="1"/>
</dbReference>
<keyword evidence="2 7" id="KW-0547">Nucleotide-binding</keyword>
<evidence type="ECO:0000313" key="10">
    <source>
        <dbReference type="EMBL" id="TIB99562.1"/>
    </source>
</evidence>
<comment type="similarity">
    <text evidence="1 7">Belongs to the DNA mismatch repair MutS family.</text>
</comment>
<dbReference type="SUPFAM" id="SSF52540">
    <property type="entry name" value="P-loop containing nucleoside triphosphate hydrolases"/>
    <property type="match status" value="1"/>
</dbReference>
<evidence type="ECO:0000256" key="6">
    <source>
        <dbReference type="ARBA" id="ARBA00023204"/>
    </source>
</evidence>
<dbReference type="EMBL" id="SPRX01000034">
    <property type="protein sequence ID" value="TIC64426.1"/>
    <property type="molecule type" value="Genomic_DNA"/>
</dbReference>
<evidence type="ECO:0000256" key="7">
    <source>
        <dbReference type="RuleBase" id="RU003756"/>
    </source>
</evidence>
<keyword evidence="4" id="KW-0067">ATP-binding</keyword>
<reference evidence="13 14" key="1">
    <citation type="submission" date="2019-03" db="EMBL/GenBank/DDBJ databases">
        <title>Sequencing 25 genomes of Wallemia mellicola.</title>
        <authorList>
            <person name="Gostincar C."/>
        </authorList>
    </citation>
    <scope>NUCLEOTIDE SEQUENCE [LARGE SCALE GENOMIC DNA]</scope>
    <source>
        <strain evidence="10 14">EXF-1262</strain>
        <strain evidence="12 15">EXF-757</strain>
        <strain evidence="11 13">EXF-8738</strain>
    </source>
</reference>
<dbReference type="Proteomes" id="UP000305647">
    <property type="component" value="Unassembled WGS sequence"/>
</dbReference>
<sequence>MYRTIIRNINTSKIKISLPKKPLEVHREPAKQFAINPFGYHSDQLSSDLLRNVVTTINNHPDALVLTKVGGFYEAYYDHALELSKLLSFSLGDKSYNKTRFPMSGFPAYQLQKHLRTLVVDHSLFVAINDQFFNHTTGTFDRRVTRVVTPGTLLDESSLNPNTHNFILSVIYQEPTQQVSLSWSDISTGDSYAETCKPADLKSYLARLSPSEIVLDIQLTPSQSSTLQRLMGSHDAIVTYAPMQESKAKRSKEYTPLENAAISLLQSRIKTSLIENTPEISPMRDLAANKLILDAQTIKGLELKSTIRDNRAAGSLLKAVRRTCTQHGHRMLERWLCEPSSEISKIRSRHDCVDLFKSRFQLRRDLRGFLKDIEDGPRLLQRIVLASSFKPSLLLSVKRVIEKSQEVVNRIQYEHKYEGLHAKSTEWSSLLELTKTLKPLIKFANKVDQVIIEDALRAKDTDELENEGEAEPEETKRSNSSDIYNDDFKRSITPRYSPRIAQLNKKLDKLYKSRDELAKMVRNDFKVTDSSQVLLRSNQKLGHYITARKNGNKDIPSAYQVVASQKSTASYSHPQWTSIKSAIIDTSEELEKAEREALTSLKDELSAQSEAFKHNNNLISQLDVLLSFAELAEEKRWTRPHMTTDRTLDIKTGRHPSVEIALQDSLNSFTPNDTYMDDKAYINAIFGPNMGGKSTYLRQNAIIVVLAQAGSFVPADKAVVGVVDRVFSRIGASDDLSGGRSTFMVEMTEAAEILSTSTPRSLVIMDEIGRGTTSVDGLSLAYAMLIHLATENKSRTLFATHFHELDDMLDGQNLPVRFLSTDLDAGPDGFAFTYTMREGVCKDSHGLIVAKLAGVPDSCIAHAEEASQKIKNR</sequence>
<dbReference type="PIRSF" id="PIRSF037677">
    <property type="entry name" value="DNA_mis_repair_Msh6"/>
    <property type="match status" value="1"/>
</dbReference>
<dbReference type="GO" id="GO:0140664">
    <property type="term" value="F:ATP-dependent DNA damage sensor activity"/>
    <property type="evidence" value="ECO:0007669"/>
    <property type="project" value="InterPro"/>
</dbReference>
<dbReference type="EMBL" id="SPRH01000029">
    <property type="protein sequence ID" value="TIB99562.1"/>
    <property type="molecule type" value="Genomic_DNA"/>
</dbReference>
<dbReference type="GO" id="GO:0005739">
    <property type="term" value="C:mitochondrion"/>
    <property type="evidence" value="ECO:0007669"/>
    <property type="project" value="TreeGrafter"/>
</dbReference>
<dbReference type="Proteomes" id="UP000310708">
    <property type="component" value="Unassembled WGS sequence"/>
</dbReference>
<keyword evidence="6 7" id="KW-0234">DNA repair</keyword>
<dbReference type="InterPro" id="IPR017261">
    <property type="entry name" value="DNA_mismatch_repair_MutS/MSH"/>
</dbReference>
<dbReference type="Pfam" id="PF00488">
    <property type="entry name" value="MutS_V"/>
    <property type="match status" value="1"/>
</dbReference>
<dbReference type="Pfam" id="PF05188">
    <property type="entry name" value="MutS_II"/>
    <property type="match status" value="1"/>
</dbReference>
<keyword evidence="5 7" id="KW-0238">DNA-binding</keyword>
<dbReference type="InterPro" id="IPR007861">
    <property type="entry name" value="DNA_mismatch_repair_MutS_clamp"/>
</dbReference>
<dbReference type="InterPro" id="IPR045076">
    <property type="entry name" value="MutS"/>
</dbReference>
<dbReference type="EMBL" id="SPRO01000026">
    <property type="protein sequence ID" value="TIC29607.1"/>
    <property type="molecule type" value="Genomic_DNA"/>
</dbReference>
<evidence type="ECO:0000313" key="11">
    <source>
        <dbReference type="EMBL" id="TIC29607.1"/>
    </source>
</evidence>
<evidence type="ECO:0000256" key="2">
    <source>
        <dbReference type="ARBA" id="ARBA00022741"/>
    </source>
</evidence>
<dbReference type="GO" id="GO:0030983">
    <property type="term" value="F:mismatched DNA binding"/>
    <property type="evidence" value="ECO:0007669"/>
    <property type="project" value="InterPro"/>
</dbReference>
<dbReference type="PANTHER" id="PTHR11361">
    <property type="entry name" value="DNA MISMATCH REPAIR PROTEIN MUTS FAMILY MEMBER"/>
    <property type="match status" value="1"/>
</dbReference>
<dbReference type="InterPro" id="IPR036678">
    <property type="entry name" value="MutS_con_dom_sf"/>
</dbReference>
<organism evidence="12 15">
    <name type="scientific">Wallemia mellicola</name>
    <dbReference type="NCBI Taxonomy" id="1708541"/>
    <lineage>
        <taxon>Eukaryota</taxon>
        <taxon>Fungi</taxon>
        <taxon>Dikarya</taxon>
        <taxon>Basidiomycota</taxon>
        <taxon>Wallemiomycotina</taxon>
        <taxon>Wallemiomycetes</taxon>
        <taxon>Wallemiales</taxon>
        <taxon>Wallemiaceae</taxon>
        <taxon>Wallemia</taxon>
    </lineage>
</organism>
<dbReference type="InterPro" id="IPR000432">
    <property type="entry name" value="DNA_mismatch_repair_MutS_C"/>
</dbReference>
<evidence type="ECO:0000256" key="4">
    <source>
        <dbReference type="ARBA" id="ARBA00022840"/>
    </source>
</evidence>
<feature type="compositionally biased region" description="Acidic residues" evidence="8">
    <location>
        <begin position="462"/>
        <end position="472"/>
    </location>
</feature>
<evidence type="ECO:0000313" key="15">
    <source>
        <dbReference type="Proteomes" id="UP000310708"/>
    </source>
</evidence>
<dbReference type="InterPro" id="IPR016151">
    <property type="entry name" value="DNA_mismatch_repair_MutS_N"/>
</dbReference>
<name>A0A4T0PIS2_9BASI</name>
<evidence type="ECO:0000256" key="5">
    <source>
        <dbReference type="ARBA" id="ARBA00023125"/>
    </source>
</evidence>
<dbReference type="Proteomes" id="UP000307169">
    <property type="component" value="Unassembled WGS sequence"/>
</dbReference>
<dbReference type="SUPFAM" id="SSF53150">
    <property type="entry name" value="DNA repair protein MutS, domain II"/>
    <property type="match status" value="1"/>
</dbReference>
<dbReference type="Pfam" id="PF05190">
    <property type="entry name" value="MutS_IV"/>
    <property type="match status" value="1"/>
</dbReference>
<dbReference type="PROSITE" id="PS00486">
    <property type="entry name" value="DNA_MISMATCH_REPAIR_2"/>
    <property type="match status" value="1"/>
</dbReference>
<dbReference type="SUPFAM" id="SSF55271">
    <property type="entry name" value="DNA repair protein MutS, domain I"/>
    <property type="match status" value="1"/>
</dbReference>
<dbReference type="InterPro" id="IPR007695">
    <property type="entry name" value="DNA_mismatch_repair_MutS-lik_N"/>
</dbReference>
<evidence type="ECO:0000256" key="1">
    <source>
        <dbReference type="ARBA" id="ARBA00006271"/>
    </source>
</evidence>
<dbReference type="InterPro" id="IPR007696">
    <property type="entry name" value="DNA_mismatch_repair_MutS_core"/>
</dbReference>
<dbReference type="InterPro" id="IPR027417">
    <property type="entry name" value="P-loop_NTPase"/>
</dbReference>
<protein>
    <recommendedName>
        <fullName evidence="9">DNA mismatch repair proteins mutS family domain-containing protein</fullName>
    </recommendedName>
</protein>
<dbReference type="GO" id="GO:0005634">
    <property type="term" value="C:nucleus"/>
    <property type="evidence" value="ECO:0007669"/>
    <property type="project" value="TreeGrafter"/>
</dbReference>
<accession>A0A4T0PIS2</accession>
<dbReference type="SMART" id="SM00533">
    <property type="entry name" value="MUTSd"/>
    <property type="match status" value="1"/>
</dbReference>
<evidence type="ECO:0000313" key="14">
    <source>
        <dbReference type="Proteomes" id="UP000307169"/>
    </source>
</evidence>
<dbReference type="GO" id="GO:0043504">
    <property type="term" value="P:mitochondrial DNA repair"/>
    <property type="evidence" value="ECO:0007669"/>
    <property type="project" value="TreeGrafter"/>
</dbReference>
<proteinExistence type="inferred from homology"/>
<dbReference type="InterPro" id="IPR007860">
    <property type="entry name" value="DNA_mmatch_repair_MutS_con_dom"/>
</dbReference>
<evidence type="ECO:0000313" key="12">
    <source>
        <dbReference type="EMBL" id="TIC64426.1"/>
    </source>
</evidence>
<comment type="caution">
    <text evidence="12">The sequence shown here is derived from an EMBL/GenBank/DDBJ whole genome shotgun (WGS) entry which is preliminary data.</text>
</comment>
<dbReference type="Gene3D" id="1.10.1420.10">
    <property type="match status" value="2"/>
</dbReference>
<evidence type="ECO:0000313" key="13">
    <source>
        <dbReference type="Proteomes" id="UP000305647"/>
    </source>
</evidence>
<evidence type="ECO:0000259" key="9">
    <source>
        <dbReference type="PROSITE" id="PS00486"/>
    </source>
</evidence>
<evidence type="ECO:0000256" key="3">
    <source>
        <dbReference type="ARBA" id="ARBA00022763"/>
    </source>
</evidence>
<dbReference type="GO" id="GO:0006298">
    <property type="term" value="P:mismatch repair"/>
    <property type="evidence" value="ECO:0007669"/>
    <property type="project" value="InterPro"/>
</dbReference>
<dbReference type="Pfam" id="PF01624">
    <property type="entry name" value="MutS_I"/>
    <property type="match status" value="1"/>
</dbReference>
<dbReference type="Pfam" id="PF05192">
    <property type="entry name" value="MutS_III"/>
    <property type="match status" value="1"/>
</dbReference>
<keyword evidence="3 7" id="KW-0227">DNA damage</keyword>
<dbReference type="InterPro" id="IPR036187">
    <property type="entry name" value="DNA_mismatch_repair_MutS_sf"/>
</dbReference>
<dbReference type="SUPFAM" id="SSF48334">
    <property type="entry name" value="DNA repair protein MutS, domain III"/>
    <property type="match status" value="1"/>
</dbReference>
<feature type="region of interest" description="Disordered" evidence="8">
    <location>
        <begin position="461"/>
        <end position="486"/>
    </location>
</feature>
<dbReference type="SMART" id="SM00534">
    <property type="entry name" value="MUTSac"/>
    <property type="match status" value="1"/>
</dbReference>
<dbReference type="PANTHER" id="PTHR11361:SF34">
    <property type="entry name" value="DNA MISMATCH REPAIR PROTEIN MSH1, MITOCHONDRIAL"/>
    <property type="match status" value="1"/>
</dbReference>
<dbReference type="GO" id="GO:0005524">
    <property type="term" value="F:ATP binding"/>
    <property type="evidence" value="ECO:0007669"/>
    <property type="project" value="UniProtKB-KW"/>
</dbReference>
<gene>
    <name evidence="12" type="ORF">E3Q01_02773</name>
    <name evidence="11" type="ORF">E3Q10_02523</name>
    <name evidence="10" type="ORF">E3Q17_02552</name>
</gene>